<dbReference type="SUPFAM" id="SSF81383">
    <property type="entry name" value="F-box domain"/>
    <property type="match status" value="1"/>
</dbReference>
<dbReference type="InterPro" id="IPR050796">
    <property type="entry name" value="SCF_F-box_component"/>
</dbReference>
<comment type="caution">
    <text evidence="1">The sequence shown here is derived from an EMBL/GenBank/DDBJ whole genome shotgun (WGS) entry which is preliminary data.</text>
</comment>
<evidence type="ECO:0000313" key="1">
    <source>
        <dbReference type="EMBL" id="VVA93088.1"/>
    </source>
</evidence>
<sequence length="427" mass="48116">MNDLPLHLLDEILFKLDLKSLAMMRCTNLFIKSHISDDPNFEKGYSFRARSGFIYTCGPLVFYKPSVSSCDSMSQLRCLFPVYPYCYILGSCSGHLLLYRRGLFVVMNPVTKMFRHLDHSGSTLLATIIGSKKVNTERAMCVGFAVDRSRTTKRFKIVCVLENHTKYAFEVNDGDTWRLSETTITTNSKSDLTKRMKPVYLEGTLHWLRNDGSIIAFNPVTEQARFIPSIFHPKPSTKLFFASDDKINRLTLISGTKEAISVYTLVEGTKWALARKIKNVPMTENELEFWNVVAYDGKHLVVKDKGKASIFGVAHVYDMEANSWGALWSTRCKANYNDLDFCKFKPFFSFFEHTTKVASKDLPICRIIRLLDTTDGLGPADAFPCRPGGFNGMPDPFGMGPRPFGPYGPRFGGDFSGPVPGMMFSLG</sequence>
<dbReference type="PANTHER" id="PTHR31672:SF13">
    <property type="entry name" value="F-BOX PROTEIN CPR30-LIKE"/>
    <property type="match status" value="1"/>
</dbReference>
<protein>
    <recommendedName>
        <fullName evidence="3">F-box domain-containing protein</fullName>
    </recommendedName>
</protein>
<keyword evidence="2" id="KW-1185">Reference proteome</keyword>
<accession>A0A565AUK8</accession>
<proteinExistence type="predicted"/>
<reference evidence="1" key="1">
    <citation type="submission" date="2019-07" db="EMBL/GenBank/DDBJ databases">
        <authorList>
            <person name="Dittberner H."/>
        </authorList>
    </citation>
    <scope>NUCLEOTIDE SEQUENCE [LARGE SCALE GENOMIC DNA]</scope>
</reference>
<name>A0A565AUK8_9BRAS</name>
<dbReference type="AlphaFoldDB" id="A0A565AUK8"/>
<organism evidence="1 2">
    <name type="scientific">Arabis nemorensis</name>
    <dbReference type="NCBI Taxonomy" id="586526"/>
    <lineage>
        <taxon>Eukaryota</taxon>
        <taxon>Viridiplantae</taxon>
        <taxon>Streptophyta</taxon>
        <taxon>Embryophyta</taxon>
        <taxon>Tracheophyta</taxon>
        <taxon>Spermatophyta</taxon>
        <taxon>Magnoliopsida</taxon>
        <taxon>eudicotyledons</taxon>
        <taxon>Gunneridae</taxon>
        <taxon>Pentapetalae</taxon>
        <taxon>rosids</taxon>
        <taxon>malvids</taxon>
        <taxon>Brassicales</taxon>
        <taxon>Brassicaceae</taxon>
        <taxon>Arabideae</taxon>
        <taxon>Arabis</taxon>
    </lineage>
</organism>
<dbReference type="OrthoDB" id="1090948at2759"/>
<dbReference type="InterPro" id="IPR036047">
    <property type="entry name" value="F-box-like_dom_sf"/>
</dbReference>
<dbReference type="Proteomes" id="UP000489600">
    <property type="component" value="Unassembled WGS sequence"/>
</dbReference>
<dbReference type="PANTHER" id="PTHR31672">
    <property type="entry name" value="BNACNNG10540D PROTEIN"/>
    <property type="match status" value="1"/>
</dbReference>
<dbReference type="EMBL" id="CABITT030000001">
    <property type="protein sequence ID" value="VVA93088.1"/>
    <property type="molecule type" value="Genomic_DNA"/>
</dbReference>
<evidence type="ECO:0008006" key="3">
    <source>
        <dbReference type="Google" id="ProtNLM"/>
    </source>
</evidence>
<evidence type="ECO:0000313" key="2">
    <source>
        <dbReference type="Proteomes" id="UP000489600"/>
    </source>
</evidence>
<gene>
    <name evidence="1" type="ORF">ANE_LOCUS3533</name>
</gene>